<reference evidence="3 4" key="1">
    <citation type="submission" date="2020-10" db="EMBL/GenBank/DDBJ databases">
        <title>Phylogeny of dyella-like bacteria.</title>
        <authorList>
            <person name="Fu J."/>
        </authorList>
    </citation>
    <scope>NUCLEOTIDE SEQUENCE [LARGE SCALE GENOMIC DNA]</scope>
    <source>
        <strain evidence="3 4">Gsoil3046</strain>
    </source>
</reference>
<dbReference type="Gene3D" id="3.40.50.1110">
    <property type="entry name" value="SGNH hydrolase"/>
    <property type="match status" value="1"/>
</dbReference>
<keyword evidence="1" id="KW-0732">Signal</keyword>
<sequence>MNRWMLLTMLWLLPVLGVARNHNAENDHAQWRGEIAAFEAADRAQPPPPGAVLFIGSSSIRLWTTLAGDFPELRTINRGFGGSEIDDATHFADRIVVPYRPRAIVMYAGDNDIADGDSPQHVLEDFQAFVRTARAVDPDVPIAFLAIKPSVARQSLLPQIRAANSEIRAWAARQKGVSYLDVFTPMLGRDGQPDPKWFREDGLHMNRRGYALWVGIAKPWLDALKK</sequence>
<dbReference type="RefSeq" id="WP_404629529.1">
    <property type="nucleotide sequence ID" value="NZ_JADIKM010000001.1"/>
</dbReference>
<keyword evidence="4" id="KW-1185">Reference proteome</keyword>
<gene>
    <name evidence="3" type="ORF">ISP17_00380</name>
</gene>
<dbReference type="InterPro" id="IPR013830">
    <property type="entry name" value="SGNH_hydro"/>
</dbReference>
<organism evidence="3 4">
    <name type="scientific">Dyella ginsengisoli</name>
    <dbReference type="NCBI Taxonomy" id="363848"/>
    <lineage>
        <taxon>Bacteria</taxon>
        <taxon>Pseudomonadati</taxon>
        <taxon>Pseudomonadota</taxon>
        <taxon>Gammaproteobacteria</taxon>
        <taxon>Lysobacterales</taxon>
        <taxon>Rhodanobacteraceae</taxon>
        <taxon>Dyella</taxon>
    </lineage>
</organism>
<dbReference type="InterPro" id="IPR051532">
    <property type="entry name" value="Ester_Hydrolysis_Enzymes"/>
</dbReference>
<evidence type="ECO:0000256" key="1">
    <source>
        <dbReference type="SAM" id="SignalP"/>
    </source>
</evidence>
<dbReference type="InterPro" id="IPR036514">
    <property type="entry name" value="SGNH_hydro_sf"/>
</dbReference>
<dbReference type="SUPFAM" id="SSF52266">
    <property type="entry name" value="SGNH hydrolase"/>
    <property type="match status" value="1"/>
</dbReference>
<dbReference type="PANTHER" id="PTHR30383">
    <property type="entry name" value="THIOESTERASE 1/PROTEASE 1/LYSOPHOSPHOLIPASE L1"/>
    <property type="match status" value="1"/>
</dbReference>
<evidence type="ECO:0000259" key="2">
    <source>
        <dbReference type="Pfam" id="PF13472"/>
    </source>
</evidence>
<evidence type="ECO:0000313" key="4">
    <source>
        <dbReference type="Proteomes" id="UP001620460"/>
    </source>
</evidence>
<dbReference type="Proteomes" id="UP001620460">
    <property type="component" value="Unassembled WGS sequence"/>
</dbReference>
<evidence type="ECO:0000313" key="3">
    <source>
        <dbReference type="EMBL" id="MFK2902400.1"/>
    </source>
</evidence>
<feature type="domain" description="SGNH hydrolase-type esterase" evidence="2">
    <location>
        <begin position="65"/>
        <end position="212"/>
    </location>
</feature>
<feature type="signal peptide" evidence="1">
    <location>
        <begin position="1"/>
        <end position="24"/>
    </location>
</feature>
<name>A0ABW8JMQ4_9GAMM</name>
<protein>
    <recommendedName>
        <fullName evidence="2">SGNH hydrolase-type esterase domain-containing protein</fullName>
    </recommendedName>
</protein>
<accession>A0ABW8JMQ4</accession>
<dbReference type="PANTHER" id="PTHR30383:SF5">
    <property type="entry name" value="SGNH HYDROLASE-TYPE ESTERASE DOMAIN-CONTAINING PROTEIN"/>
    <property type="match status" value="1"/>
</dbReference>
<proteinExistence type="predicted"/>
<dbReference type="Pfam" id="PF13472">
    <property type="entry name" value="Lipase_GDSL_2"/>
    <property type="match status" value="1"/>
</dbReference>
<feature type="chain" id="PRO_5047071160" description="SGNH hydrolase-type esterase domain-containing protein" evidence="1">
    <location>
        <begin position="25"/>
        <end position="226"/>
    </location>
</feature>
<dbReference type="EMBL" id="JADIKM010000001">
    <property type="protein sequence ID" value="MFK2902400.1"/>
    <property type="molecule type" value="Genomic_DNA"/>
</dbReference>
<comment type="caution">
    <text evidence="3">The sequence shown here is derived from an EMBL/GenBank/DDBJ whole genome shotgun (WGS) entry which is preliminary data.</text>
</comment>
<dbReference type="CDD" id="cd04502">
    <property type="entry name" value="SGNH_hydrolase_like_7"/>
    <property type="match status" value="1"/>
</dbReference>